<gene>
    <name evidence="1" type="ORF">HDF16_005886</name>
</gene>
<evidence type="ECO:0000313" key="2">
    <source>
        <dbReference type="Proteomes" id="UP000540989"/>
    </source>
</evidence>
<dbReference type="EMBL" id="JACHIP010000029">
    <property type="protein sequence ID" value="MBB5061150.1"/>
    <property type="molecule type" value="Genomic_DNA"/>
</dbReference>
<reference evidence="1 2" key="1">
    <citation type="submission" date="2020-08" db="EMBL/GenBank/DDBJ databases">
        <title>Genomic Encyclopedia of Type Strains, Phase IV (KMG-V): Genome sequencing to study the core and pangenomes of soil and plant-associated prokaryotes.</title>
        <authorList>
            <person name="Whitman W."/>
        </authorList>
    </citation>
    <scope>NUCLEOTIDE SEQUENCE [LARGE SCALE GENOMIC DNA]</scope>
    <source>
        <strain evidence="1 2">M8UP14</strain>
    </source>
</reference>
<keyword evidence="2" id="KW-1185">Reference proteome</keyword>
<sequence length="58" mass="6644">MQFRQSLRFASGGNSLRPGEFGIHKLPPYAVIGEHAIVILQMNLRFWSIHVRECALHL</sequence>
<protein>
    <submittedName>
        <fullName evidence="1">Uncharacterized protein</fullName>
    </submittedName>
</protein>
<dbReference type="Proteomes" id="UP000540989">
    <property type="component" value="Unassembled WGS sequence"/>
</dbReference>
<organism evidence="1 2">
    <name type="scientific">Granulicella aggregans</name>
    <dbReference type="NCBI Taxonomy" id="474949"/>
    <lineage>
        <taxon>Bacteria</taxon>
        <taxon>Pseudomonadati</taxon>
        <taxon>Acidobacteriota</taxon>
        <taxon>Terriglobia</taxon>
        <taxon>Terriglobales</taxon>
        <taxon>Acidobacteriaceae</taxon>
        <taxon>Granulicella</taxon>
    </lineage>
</organism>
<proteinExistence type="predicted"/>
<evidence type="ECO:0000313" key="1">
    <source>
        <dbReference type="EMBL" id="MBB5061150.1"/>
    </source>
</evidence>
<accession>A0A7W7ZJN7</accession>
<comment type="caution">
    <text evidence="1">The sequence shown here is derived from an EMBL/GenBank/DDBJ whole genome shotgun (WGS) entry which is preliminary data.</text>
</comment>
<dbReference type="AlphaFoldDB" id="A0A7W7ZJN7"/>
<dbReference type="RefSeq" id="WP_184223876.1">
    <property type="nucleotide sequence ID" value="NZ_JACHIP010000029.1"/>
</dbReference>
<name>A0A7W7ZJN7_9BACT</name>